<sequence>MGKYDSVAPCGDYCSGCGQYNGSIVNTARQMRDFTDLYGFEFRSKGAFDYRQFVLGLKWFIDNAKCPGCRHGGGPAWCEAKKCCIEKQLRICFECTDFPCEKVKAVADPDTMDRYRKFEEMGFDKWVKDQIQKAQRGYEIHLQRVLSLRPR</sequence>
<proteinExistence type="predicted"/>
<protein>
    <recommendedName>
        <fullName evidence="3">GON domain-containing protein</fullName>
    </recommendedName>
</protein>
<dbReference type="EMBL" id="LJUJ01000007">
    <property type="protein sequence ID" value="KPK63931.1"/>
    <property type="molecule type" value="Genomic_DNA"/>
</dbReference>
<evidence type="ECO:0000313" key="1">
    <source>
        <dbReference type="EMBL" id="KPK63931.1"/>
    </source>
</evidence>
<dbReference type="AlphaFoldDB" id="A0A0S8FVK1"/>
<evidence type="ECO:0000313" key="2">
    <source>
        <dbReference type="Proteomes" id="UP000051373"/>
    </source>
</evidence>
<reference evidence="1 2" key="1">
    <citation type="journal article" date="2015" name="Microbiome">
        <title>Genomic resolution of linkages in carbon, nitrogen, and sulfur cycling among widespread estuary sediment bacteria.</title>
        <authorList>
            <person name="Baker B.J."/>
            <person name="Lazar C.S."/>
            <person name="Teske A.P."/>
            <person name="Dick G.J."/>
        </authorList>
    </citation>
    <scope>NUCLEOTIDE SEQUENCE [LARGE SCALE GENOMIC DNA]</scope>
    <source>
        <strain evidence="1">SM23_42</strain>
    </source>
</reference>
<name>A0A0S8FVK1_UNCW3</name>
<dbReference type="InterPro" id="IPR024227">
    <property type="entry name" value="DUF3795"/>
</dbReference>
<organism evidence="1 2">
    <name type="scientific">candidate division WOR_3 bacterium SM23_42</name>
    <dbReference type="NCBI Taxonomy" id="1703779"/>
    <lineage>
        <taxon>Bacteria</taxon>
        <taxon>Bacteria division WOR-3</taxon>
    </lineage>
</organism>
<dbReference type="STRING" id="1703779.AMJ83_04450"/>
<dbReference type="Pfam" id="PF12675">
    <property type="entry name" value="DUF3795"/>
    <property type="match status" value="1"/>
</dbReference>
<accession>A0A0S8FVK1</accession>
<dbReference type="Proteomes" id="UP000051373">
    <property type="component" value="Unassembled WGS sequence"/>
</dbReference>
<gene>
    <name evidence="1" type="ORF">AMJ83_04450</name>
</gene>
<evidence type="ECO:0008006" key="3">
    <source>
        <dbReference type="Google" id="ProtNLM"/>
    </source>
</evidence>
<comment type="caution">
    <text evidence="1">The sequence shown here is derived from an EMBL/GenBank/DDBJ whole genome shotgun (WGS) entry which is preliminary data.</text>
</comment>